<evidence type="ECO:0000256" key="7">
    <source>
        <dbReference type="ARBA" id="ARBA00023242"/>
    </source>
</evidence>
<dbReference type="GO" id="GO:0007059">
    <property type="term" value="P:chromosome segregation"/>
    <property type="evidence" value="ECO:0007669"/>
    <property type="project" value="UniProtKB-KW"/>
</dbReference>
<dbReference type="Pfam" id="PF03941">
    <property type="entry name" value="INCENP_ARK-bind"/>
    <property type="match status" value="1"/>
</dbReference>
<reference evidence="10" key="1">
    <citation type="submission" date="2023-06" db="EMBL/GenBank/DDBJ databases">
        <authorList>
            <consortium name="Lawrence Berkeley National Laboratory"/>
            <person name="Ahrendt S."/>
            <person name="Sahu N."/>
            <person name="Indic B."/>
            <person name="Wong-Bajracharya J."/>
            <person name="Merenyi Z."/>
            <person name="Ke H.-M."/>
            <person name="Monk M."/>
            <person name="Kocsube S."/>
            <person name="Drula E."/>
            <person name="Lipzen A."/>
            <person name="Balint B."/>
            <person name="Henrissat B."/>
            <person name="Andreopoulos B."/>
            <person name="Martin F.M."/>
            <person name="Harder C.B."/>
            <person name="Rigling D."/>
            <person name="Ford K.L."/>
            <person name="Foster G.D."/>
            <person name="Pangilinan J."/>
            <person name="Papanicolaou A."/>
            <person name="Barry K."/>
            <person name="LaButti K."/>
            <person name="Viragh M."/>
            <person name="Koriabine M."/>
            <person name="Yan M."/>
            <person name="Riley R."/>
            <person name="Champramary S."/>
            <person name="Plett K.L."/>
            <person name="Tsai I.J."/>
            <person name="Slot J."/>
            <person name="Sipos G."/>
            <person name="Plett J."/>
            <person name="Nagy L.G."/>
            <person name="Grigoriev I.V."/>
        </authorList>
    </citation>
    <scope>NUCLEOTIDE SEQUENCE</scope>
    <source>
        <strain evidence="10">ICMP 16352</strain>
    </source>
</reference>
<evidence type="ECO:0000256" key="2">
    <source>
        <dbReference type="ARBA" id="ARBA00004186"/>
    </source>
</evidence>
<comment type="similarity">
    <text evidence="3">Belongs to the INCENP family.</text>
</comment>
<dbReference type="Proteomes" id="UP001175227">
    <property type="component" value="Unassembled WGS sequence"/>
</dbReference>
<dbReference type="GO" id="GO:0005634">
    <property type="term" value="C:nucleus"/>
    <property type="evidence" value="ECO:0007669"/>
    <property type="project" value="UniProtKB-SubCell"/>
</dbReference>
<sequence>MENRRQLVLQKKAEEEKARAVEQEKRLKEEAERRKREREEHTDKRPLKSTVKKDEDTTKKRKLAVESEKKSEIKKPMLKLNSGNSKSAFKPAPKPGPAAEGKSKLMSKFNAQTPSKALMLDDVSQPSQLLHSQMAARAKAQIEAATVPSESIELPDVPSEYSDSDDEDRKMKKADELPLWAQSPELRQALENQATINPDDIFGPVPVLRMEEVFRTRASRFRARTSSANWVGADRLTQEEQTDYVRRMGYKS</sequence>
<proteinExistence type="inferred from homology"/>
<comment type="subcellular location">
    <subcellularLocation>
        <location evidence="2">Cytoplasm</location>
        <location evidence="2">Cytoskeleton</location>
        <location evidence="2">Spindle</location>
    </subcellularLocation>
    <subcellularLocation>
        <location evidence="1">Nucleus</location>
    </subcellularLocation>
</comment>
<evidence type="ECO:0000256" key="4">
    <source>
        <dbReference type="ARBA" id="ARBA00022490"/>
    </source>
</evidence>
<dbReference type="InterPro" id="IPR005635">
    <property type="entry name" value="Inner_centromere_prot_ARK-bd"/>
</dbReference>
<feature type="region of interest" description="Disordered" evidence="8">
    <location>
        <begin position="141"/>
        <end position="180"/>
    </location>
</feature>
<evidence type="ECO:0000256" key="8">
    <source>
        <dbReference type="SAM" id="MobiDB-lite"/>
    </source>
</evidence>
<feature type="compositionally biased region" description="Basic and acidic residues" evidence="8">
    <location>
        <begin position="167"/>
        <end position="176"/>
    </location>
</feature>
<evidence type="ECO:0000256" key="1">
    <source>
        <dbReference type="ARBA" id="ARBA00004123"/>
    </source>
</evidence>
<evidence type="ECO:0000256" key="6">
    <source>
        <dbReference type="ARBA" id="ARBA00023212"/>
    </source>
</evidence>
<dbReference type="AlphaFoldDB" id="A0AA39UGW9"/>
<dbReference type="EMBL" id="JAUEPR010000014">
    <property type="protein sequence ID" value="KAK0478365.1"/>
    <property type="molecule type" value="Genomic_DNA"/>
</dbReference>
<protein>
    <submittedName>
        <fullName evidence="10">Inner centromere protein</fullName>
    </submittedName>
</protein>
<feature type="region of interest" description="Disordered" evidence="8">
    <location>
        <begin position="1"/>
        <end position="106"/>
    </location>
</feature>
<evidence type="ECO:0000256" key="5">
    <source>
        <dbReference type="ARBA" id="ARBA00022829"/>
    </source>
</evidence>
<dbReference type="PANTHER" id="PTHR13142:SF1">
    <property type="entry name" value="INNER CENTROMERE PROTEIN"/>
    <property type="match status" value="1"/>
</dbReference>
<comment type="caution">
    <text evidence="10">The sequence shown here is derived from an EMBL/GenBank/DDBJ whole genome shotgun (WGS) entry which is preliminary data.</text>
</comment>
<evidence type="ECO:0000259" key="9">
    <source>
        <dbReference type="Pfam" id="PF03941"/>
    </source>
</evidence>
<gene>
    <name evidence="10" type="ORF">IW261DRAFT_224755</name>
</gene>
<keyword evidence="11" id="KW-1185">Reference proteome</keyword>
<organism evidence="10 11">
    <name type="scientific">Armillaria novae-zelandiae</name>
    <dbReference type="NCBI Taxonomy" id="153914"/>
    <lineage>
        <taxon>Eukaryota</taxon>
        <taxon>Fungi</taxon>
        <taxon>Dikarya</taxon>
        <taxon>Basidiomycota</taxon>
        <taxon>Agaricomycotina</taxon>
        <taxon>Agaricomycetes</taxon>
        <taxon>Agaricomycetidae</taxon>
        <taxon>Agaricales</taxon>
        <taxon>Marasmiineae</taxon>
        <taxon>Physalacriaceae</taxon>
        <taxon>Armillaria</taxon>
    </lineage>
</organism>
<accession>A0AA39UGW9</accession>
<evidence type="ECO:0000313" key="11">
    <source>
        <dbReference type="Proteomes" id="UP001175227"/>
    </source>
</evidence>
<dbReference type="GO" id="GO:0005819">
    <property type="term" value="C:spindle"/>
    <property type="evidence" value="ECO:0007669"/>
    <property type="project" value="UniProtKB-SubCell"/>
</dbReference>
<feature type="domain" description="Inner centromere protein ARK-binding" evidence="9">
    <location>
        <begin position="156"/>
        <end position="214"/>
    </location>
</feature>
<evidence type="ECO:0000256" key="3">
    <source>
        <dbReference type="ARBA" id="ARBA00010042"/>
    </source>
</evidence>
<evidence type="ECO:0000313" key="10">
    <source>
        <dbReference type="EMBL" id="KAK0478365.1"/>
    </source>
</evidence>
<dbReference type="Gene3D" id="6.10.250.2990">
    <property type="match status" value="1"/>
</dbReference>
<keyword evidence="4" id="KW-0963">Cytoplasm</keyword>
<keyword evidence="7" id="KW-0539">Nucleus</keyword>
<feature type="compositionally biased region" description="Basic and acidic residues" evidence="8">
    <location>
        <begin position="1"/>
        <end position="75"/>
    </location>
</feature>
<dbReference type="PANTHER" id="PTHR13142">
    <property type="entry name" value="INNER CENTROMERE PROTEIN"/>
    <property type="match status" value="1"/>
</dbReference>
<name>A0AA39UGW9_9AGAR</name>
<keyword evidence="5" id="KW-0159">Chromosome partition</keyword>
<keyword evidence="6" id="KW-0206">Cytoskeleton</keyword>